<dbReference type="RefSeq" id="WP_163975921.1">
    <property type="nucleotide sequence ID" value="NZ_JABFOR010000003.1"/>
</dbReference>
<name>A0AAP7DHN0_PAEAL</name>
<dbReference type="Pfam" id="PF13936">
    <property type="entry name" value="HTH_38"/>
    <property type="match status" value="1"/>
</dbReference>
<organism evidence="2 3">
    <name type="scientific">Paenibacillus alvei</name>
    <name type="common">Bacillus alvei</name>
    <dbReference type="NCBI Taxonomy" id="44250"/>
    <lineage>
        <taxon>Bacteria</taxon>
        <taxon>Bacillati</taxon>
        <taxon>Bacillota</taxon>
        <taxon>Bacilli</taxon>
        <taxon>Bacillales</taxon>
        <taxon>Paenibacillaceae</taxon>
        <taxon>Paenibacillus</taxon>
    </lineage>
</organism>
<dbReference type="Proteomes" id="UP000552038">
    <property type="component" value="Unassembled WGS sequence"/>
</dbReference>
<dbReference type="AlphaFoldDB" id="A0AAP7DHN0"/>
<accession>A0AAP7DHN0</accession>
<reference evidence="2 3" key="1">
    <citation type="submission" date="2020-05" db="EMBL/GenBank/DDBJ databases">
        <title>Whole genome sequencing and identification of novel metabolites from Paenibacillus alvei strain JR949.</title>
        <authorList>
            <person name="Rajendhran J."/>
            <person name="Sree Pranav P."/>
            <person name="Mahalakshmi B."/>
            <person name="Karthikeyan R."/>
        </authorList>
    </citation>
    <scope>NUCLEOTIDE SEQUENCE [LARGE SCALE GENOMIC DNA]</scope>
    <source>
        <strain evidence="2 3">JR949</strain>
    </source>
</reference>
<evidence type="ECO:0000313" key="2">
    <source>
        <dbReference type="EMBL" id="NOJ69774.1"/>
    </source>
</evidence>
<evidence type="ECO:0000259" key="1">
    <source>
        <dbReference type="Pfam" id="PF13936"/>
    </source>
</evidence>
<sequence length="81" mass="9319">MLWIISLSNESNLFSLKASIRLLTCILAGTIRYLFPSRRFLEHAQGWPTRIIAQELGRHHSSVAHELKRNQMSNMNKADKA</sequence>
<proteinExistence type="predicted"/>
<dbReference type="InterPro" id="IPR025246">
    <property type="entry name" value="IS30-like_HTH"/>
</dbReference>
<protein>
    <submittedName>
        <fullName evidence="2">Helix-turn-helix domain-containing protein</fullName>
    </submittedName>
</protein>
<dbReference type="EMBL" id="JABFOR010000003">
    <property type="protein sequence ID" value="NOJ69774.1"/>
    <property type="molecule type" value="Genomic_DNA"/>
</dbReference>
<comment type="caution">
    <text evidence="2">The sequence shown here is derived from an EMBL/GenBank/DDBJ whole genome shotgun (WGS) entry which is preliminary data.</text>
</comment>
<feature type="domain" description="Transposase IS30-like HTH" evidence="1">
    <location>
        <begin position="43"/>
        <end position="70"/>
    </location>
</feature>
<gene>
    <name evidence="2" type="ORF">HMI46_04305</name>
</gene>
<evidence type="ECO:0000313" key="3">
    <source>
        <dbReference type="Proteomes" id="UP000552038"/>
    </source>
</evidence>